<dbReference type="AlphaFoldDB" id="A0A7C1FRX0"/>
<proteinExistence type="inferred from homology"/>
<dbReference type="Pfam" id="PF00528">
    <property type="entry name" value="BPD_transp_1"/>
    <property type="match status" value="1"/>
</dbReference>
<comment type="similarity">
    <text evidence="7">Belongs to the binding-protein-dependent transport system permease family.</text>
</comment>
<dbReference type="GO" id="GO:0055085">
    <property type="term" value="P:transmembrane transport"/>
    <property type="evidence" value="ECO:0007669"/>
    <property type="project" value="InterPro"/>
</dbReference>
<feature type="transmembrane region" description="Helical" evidence="7">
    <location>
        <begin position="50"/>
        <end position="68"/>
    </location>
</feature>
<evidence type="ECO:0000256" key="2">
    <source>
        <dbReference type="ARBA" id="ARBA00022448"/>
    </source>
</evidence>
<dbReference type="EMBL" id="DSMG01000099">
    <property type="protein sequence ID" value="HDX31760.1"/>
    <property type="molecule type" value="Genomic_DNA"/>
</dbReference>
<dbReference type="InterPro" id="IPR000515">
    <property type="entry name" value="MetI-like"/>
</dbReference>
<keyword evidence="3" id="KW-1003">Cell membrane</keyword>
<keyword evidence="2 7" id="KW-0813">Transport</keyword>
<accession>A0A7C1FRX0</accession>
<keyword evidence="6 7" id="KW-0472">Membrane</keyword>
<evidence type="ECO:0000313" key="9">
    <source>
        <dbReference type="EMBL" id="HDX31760.1"/>
    </source>
</evidence>
<evidence type="ECO:0000256" key="3">
    <source>
        <dbReference type="ARBA" id="ARBA00022475"/>
    </source>
</evidence>
<dbReference type="Gene3D" id="1.10.3720.10">
    <property type="entry name" value="MetI-like"/>
    <property type="match status" value="1"/>
</dbReference>
<comment type="caution">
    <text evidence="9">The sequence shown here is derived from an EMBL/GenBank/DDBJ whole genome shotgun (WGS) entry which is preliminary data.</text>
</comment>
<dbReference type="GO" id="GO:0005886">
    <property type="term" value="C:plasma membrane"/>
    <property type="evidence" value="ECO:0007669"/>
    <property type="project" value="UniProtKB-SubCell"/>
</dbReference>
<dbReference type="InterPro" id="IPR035906">
    <property type="entry name" value="MetI-like_sf"/>
</dbReference>
<dbReference type="CDD" id="cd06261">
    <property type="entry name" value="TM_PBP2"/>
    <property type="match status" value="1"/>
</dbReference>
<evidence type="ECO:0000256" key="7">
    <source>
        <dbReference type="RuleBase" id="RU363032"/>
    </source>
</evidence>
<reference evidence="9" key="1">
    <citation type="journal article" date="2020" name="mSystems">
        <title>Genome- and Community-Level Interaction Insights into Carbon Utilization and Element Cycling Functions of Hydrothermarchaeota in Hydrothermal Sediment.</title>
        <authorList>
            <person name="Zhou Z."/>
            <person name="Liu Y."/>
            <person name="Xu W."/>
            <person name="Pan J."/>
            <person name="Luo Z.H."/>
            <person name="Li M."/>
        </authorList>
    </citation>
    <scope>NUCLEOTIDE SEQUENCE [LARGE SCALE GENOMIC DNA]</scope>
    <source>
        <strain evidence="9">SpSt-289</strain>
    </source>
</reference>
<protein>
    <submittedName>
        <fullName evidence="9">Carbohydrate ABC transporter permease</fullName>
    </submittedName>
</protein>
<evidence type="ECO:0000256" key="5">
    <source>
        <dbReference type="ARBA" id="ARBA00022989"/>
    </source>
</evidence>
<dbReference type="PROSITE" id="PS50928">
    <property type="entry name" value="ABC_TM1"/>
    <property type="match status" value="1"/>
</dbReference>
<evidence type="ECO:0000256" key="1">
    <source>
        <dbReference type="ARBA" id="ARBA00004651"/>
    </source>
</evidence>
<dbReference type="PANTHER" id="PTHR43744">
    <property type="entry name" value="ABC TRANSPORTER PERMEASE PROTEIN MG189-RELATED-RELATED"/>
    <property type="match status" value="1"/>
</dbReference>
<keyword evidence="5 7" id="KW-1133">Transmembrane helix</keyword>
<comment type="subcellular location">
    <subcellularLocation>
        <location evidence="1 7">Cell membrane</location>
        <topology evidence="1 7">Multi-pass membrane protein</topology>
    </subcellularLocation>
</comment>
<evidence type="ECO:0000256" key="4">
    <source>
        <dbReference type="ARBA" id="ARBA00022692"/>
    </source>
</evidence>
<dbReference type="SUPFAM" id="SSF161098">
    <property type="entry name" value="MetI-like"/>
    <property type="match status" value="1"/>
</dbReference>
<keyword evidence="4 7" id="KW-0812">Transmembrane</keyword>
<sequence>MEPVPGSVFGGSRCRSSCPLPFVLATMIVPEQVDLIPRFLMMSQWGLVNTYVPLILLAAVHGFNIFLYRQFFQSLPQEYFDAARVDGASLFRIYRSIVMPLSWPATATLFIFSFLGHWNAFLYPLIYLQNRELWTVQLGLAFFSYTQAGIPIGPMMAASAFVALPPVIVYIIFQRYFMRGVVMSGVKG</sequence>
<feature type="domain" description="ABC transmembrane type-1" evidence="8">
    <location>
        <begin position="1"/>
        <end position="173"/>
    </location>
</feature>
<organism evidence="9">
    <name type="scientific">Caldilinea aerophila</name>
    <dbReference type="NCBI Taxonomy" id="133453"/>
    <lineage>
        <taxon>Bacteria</taxon>
        <taxon>Bacillati</taxon>
        <taxon>Chloroflexota</taxon>
        <taxon>Caldilineae</taxon>
        <taxon>Caldilineales</taxon>
        <taxon>Caldilineaceae</taxon>
        <taxon>Caldilinea</taxon>
    </lineage>
</organism>
<feature type="transmembrane region" description="Helical" evidence="7">
    <location>
        <begin position="101"/>
        <end position="128"/>
    </location>
</feature>
<evidence type="ECO:0000259" key="8">
    <source>
        <dbReference type="PROSITE" id="PS50928"/>
    </source>
</evidence>
<feature type="transmembrane region" description="Helical" evidence="7">
    <location>
        <begin position="148"/>
        <end position="173"/>
    </location>
</feature>
<name>A0A7C1FRX0_9CHLR</name>
<dbReference type="PANTHER" id="PTHR43744:SF8">
    <property type="entry name" value="SN-GLYCEROL-3-PHOSPHATE TRANSPORT SYSTEM PERMEASE PROTEIN UGPE"/>
    <property type="match status" value="1"/>
</dbReference>
<gene>
    <name evidence="9" type="ORF">ENQ20_09755</name>
</gene>
<evidence type="ECO:0000256" key="6">
    <source>
        <dbReference type="ARBA" id="ARBA00023136"/>
    </source>
</evidence>